<organism evidence="2 3">
    <name type="scientific">Streptomyces capillispiralis</name>
    <dbReference type="NCBI Taxonomy" id="68182"/>
    <lineage>
        <taxon>Bacteria</taxon>
        <taxon>Bacillati</taxon>
        <taxon>Actinomycetota</taxon>
        <taxon>Actinomycetes</taxon>
        <taxon>Kitasatosporales</taxon>
        <taxon>Streptomycetaceae</taxon>
        <taxon>Streptomyces</taxon>
    </lineage>
</organism>
<feature type="compositionally biased region" description="Low complexity" evidence="1">
    <location>
        <begin position="1"/>
        <end position="19"/>
    </location>
</feature>
<dbReference type="Proteomes" id="UP000316603">
    <property type="component" value="Unassembled WGS sequence"/>
</dbReference>
<proteinExistence type="predicted"/>
<accession>A0A561T8T1</accession>
<comment type="caution">
    <text evidence="2">The sequence shown here is derived from an EMBL/GenBank/DDBJ whole genome shotgun (WGS) entry which is preliminary data.</text>
</comment>
<dbReference type="EMBL" id="VIWV01000001">
    <property type="protein sequence ID" value="TWF83509.1"/>
    <property type="molecule type" value="Genomic_DNA"/>
</dbReference>
<feature type="region of interest" description="Disordered" evidence="1">
    <location>
        <begin position="1"/>
        <end position="20"/>
    </location>
</feature>
<dbReference type="Pfam" id="PF03995">
    <property type="entry name" value="Inhibitor_I36"/>
    <property type="match status" value="1"/>
</dbReference>
<evidence type="ECO:0000313" key="2">
    <source>
        <dbReference type="EMBL" id="TWF83509.1"/>
    </source>
</evidence>
<reference evidence="2 3" key="1">
    <citation type="submission" date="2019-06" db="EMBL/GenBank/DDBJ databases">
        <title>Sequencing the genomes of 1000 actinobacteria strains.</title>
        <authorList>
            <person name="Klenk H.-P."/>
        </authorList>
    </citation>
    <scope>NUCLEOTIDE SEQUENCE [LARGE SCALE GENOMIC DNA]</scope>
    <source>
        <strain evidence="2 3">DSM 41695</strain>
    </source>
</reference>
<keyword evidence="3" id="KW-1185">Reference proteome</keyword>
<dbReference type="AlphaFoldDB" id="A0A561T8T1"/>
<dbReference type="RefSeq" id="WP_145865765.1">
    <property type="nucleotide sequence ID" value="NZ_BNCE01000004.1"/>
</dbReference>
<evidence type="ECO:0000313" key="3">
    <source>
        <dbReference type="Proteomes" id="UP000316603"/>
    </source>
</evidence>
<sequence length="117" mass="12189">MATLALTGTSVAGAGSASADTPHCPSGYFCAFEHVNFTGTGYMAAGSDASWPEYINRKDSSWANAGITGPGIPAWVKVYPLNFQLGASTICLSPGREVSHLSYANDGGRSHGWYHGC</sequence>
<name>A0A561T8T1_9ACTN</name>
<protein>
    <submittedName>
        <fullName evidence="2">Peptidase inhibitor family I36</fullName>
    </submittedName>
</protein>
<dbReference type="OrthoDB" id="4283316at2"/>
<gene>
    <name evidence="2" type="ORF">FHX78_11434</name>
</gene>
<evidence type="ECO:0000256" key="1">
    <source>
        <dbReference type="SAM" id="MobiDB-lite"/>
    </source>
</evidence>